<comment type="caution">
    <text evidence="2">The sequence shown here is derived from an EMBL/GenBank/DDBJ whole genome shotgun (WGS) entry which is preliminary data.</text>
</comment>
<feature type="compositionally biased region" description="Basic and acidic residues" evidence="1">
    <location>
        <begin position="61"/>
        <end position="72"/>
    </location>
</feature>
<feature type="compositionally biased region" description="Polar residues" evidence="1">
    <location>
        <begin position="73"/>
        <end position="82"/>
    </location>
</feature>
<sequence length="440" mass="47897">MESRNALDNIHRDDFLMGLVQGNTSADVMKTQHQQQQHSQQGLTAVAEMPSQKANFSYPRPDSRVIRHEPTDSRSSMTSNGSVPGMTDASDSEASADDDFHYNASASELWDSFWPNDASRIQGLQQPQGSASPSLDTPDYFAATAVPSKSEDDGTIAIPSAERQSQQLKAFQWPLPSPRTSRLRPIHTRAPATTSVCPKAVDEESASSSQTSIPARSTSLVPEAPRQQHLIKRKPLRSSKSIANLSVSKSRPHLHPLYEAPTASTSNSTIKQDVQSLPVSPAYPEPPSMSLRPSASAFDMRRQNAEDAAAALYNKTHHNATAPLAPLPPRAFQQLEQQQQPTMAQRPARPQMERNVSVFECDSDDDSDYEAESKFVRRLTRGLQHKKSTIGGGERNSKSHGASTLSPPTPSGRGSRDGSETRKRGGSLGRILGLKGRSSS</sequence>
<feature type="compositionally biased region" description="Polar residues" evidence="1">
    <location>
        <begin position="122"/>
        <end position="135"/>
    </location>
</feature>
<feature type="compositionally biased region" description="Polar residues" evidence="1">
    <location>
        <begin position="206"/>
        <end position="220"/>
    </location>
</feature>
<feature type="region of interest" description="Disordered" evidence="1">
    <location>
        <begin position="26"/>
        <end position="45"/>
    </location>
</feature>
<feature type="compositionally biased region" description="Polar residues" evidence="1">
    <location>
        <begin position="334"/>
        <end position="343"/>
    </location>
</feature>
<keyword evidence="3" id="KW-1185">Reference proteome</keyword>
<feature type="compositionally biased region" description="Polar residues" evidence="1">
    <location>
        <begin position="238"/>
        <end position="249"/>
    </location>
</feature>
<gene>
    <name evidence="2" type="ORF">PGQ11_002149</name>
</gene>
<feature type="region of interest" description="Disordered" evidence="1">
    <location>
        <begin position="319"/>
        <end position="440"/>
    </location>
</feature>
<feature type="compositionally biased region" description="Polar residues" evidence="1">
    <location>
        <begin position="262"/>
        <end position="278"/>
    </location>
</feature>
<feature type="compositionally biased region" description="Low complexity" evidence="1">
    <location>
        <begin position="32"/>
        <end position="41"/>
    </location>
</feature>
<feature type="region of interest" description="Disordered" evidence="1">
    <location>
        <begin position="54"/>
        <end position="100"/>
    </location>
</feature>
<evidence type="ECO:0000256" key="1">
    <source>
        <dbReference type="SAM" id="MobiDB-lite"/>
    </source>
</evidence>
<feature type="compositionally biased region" description="Basic and acidic residues" evidence="1">
    <location>
        <begin position="414"/>
        <end position="423"/>
    </location>
</feature>
<evidence type="ECO:0000313" key="2">
    <source>
        <dbReference type="EMBL" id="KAK8877203.1"/>
    </source>
</evidence>
<dbReference type="EMBL" id="JAPCWZ010000002">
    <property type="protein sequence ID" value="KAK8877203.1"/>
    <property type="molecule type" value="Genomic_DNA"/>
</dbReference>
<dbReference type="Proteomes" id="UP001390339">
    <property type="component" value="Unassembled WGS sequence"/>
</dbReference>
<feature type="region of interest" description="Disordered" evidence="1">
    <location>
        <begin position="118"/>
        <end position="302"/>
    </location>
</feature>
<feature type="compositionally biased region" description="Acidic residues" evidence="1">
    <location>
        <begin position="361"/>
        <end position="370"/>
    </location>
</feature>
<evidence type="ECO:0000313" key="3">
    <source>
        <dbReference type="Proteomes" id="UP001390339"/>
    </source>
</evidence>
<organism evidence="2 3">
    <name type="scientific">Apiospora arundinis</name>
    <dbReference type="NCBI Taxonomy" id="335852"/>
    <lineage>
        <taxon>Eukaryota</taxon>
        <taxon>Fungi</taxon>
        <taxon>Dikarya</taxon>
        <taxon>Ascomycota</taxon>
        <taxon>Pezizomycotina</taxon>
        <taxon>Sordariomycetes</taxon>
        <taxon>Xylariomycetidae</taxon>
        <taxon>Amphisphaeriales</taxon>
        <taxon>Apiosporaceae</taxon>
        <taxon>Apiospora</taxon>
    </lineage>
</organism>
<proteinExistence type="predicted"/>
<accession>A0ABR2JHX6</accession>
<name>A0ABR2JHX6_9PEZI</name>
<protein>
    <submittedName>
        <fullName evidence="2">Uncharacterized protein</fullName>
    </submittedName>
</protein>
<reference evidence="2 3" key="1">
    <citation type="journal article" date="2024" name="IMA Fungus">
        <title>Apiospora arundinis, a panoply of carbohydrate-active enzymes and secondary metabolites.</title>
        <authorList>
            <person name="Sorensen T."/>
            <person name="Petersen C."/>
            <person name="Muurmann A.T."/>
            <person name="Christiansen J.V."/>
            <person name="Brundto M.L."/>
            <person name="Overgaard C.K."/>
            <person name="Boysen A.T."/>
            <person name="Wollenberg R.D."/>
            <person name="Larsen T.O."/>
            <person name="Sorensen J.L."/>
            <person name="Nielsen K.L."/>
            <person name="Sondergaard T.E."/>
        </authorList>
    </citation>
    <scope>NUCLEOTIDE SEQUENCE [LARGE SCALE GENOMIC DNA]</scope>
    <source>
        <strain evidence="2 3">AAU 773</strain>
    </source>
</reference>
<feature type="compositionally biased region" description="Basic residues" evidence="1">
    <location>
        <begin position="376"/>
        <end position="388"/>
    </location>
</feature>